<evidence type="ECO:0000313" key="1">
    <source>
        <dbReference type="EMBL" id="TWL43993.1"/>
    </source>
</evidence>
<dbReference type="Proteomes" id="UP000429980">
    <property type="component" value="Unassembled WGS sequence"/>
</dbReference>
<gene>
    <name evidence="1" type="ORF">CHCC15381_2927</name>
</gene>
<proteinExistence type="predicted"/>
<comment type="caution">
    <text evidence="1">The sequence shown here is derived from an EMBL/GenBank/DDBJ whole genome shotgun (WGS) entry which is preliminary data.</text>
</comment>
<accession>A0ABY3G1V3</accession>
<organism evidence="1 2">
    <name type="scientific">Bacillus paralicheniformis</name>
    <dbReference type="NCBI Taxonomy" id="1648923"/>
    <lineage>
        <taxon>Bacteria</taxon>
        <taxon>Bacillati</taxon>
        <taxon>Bacillota</taxon>
        <taxon>Bacilli</taxon>
        <taxon>Bacillales</taxon>
        <taxon>Bacillaceae</taxon>
        <taxon>Bacillus</taxon>
    </lineage>
</organism>
<keyword evidence="2" id="KW-1185">Reference proteome</keyword>
<reference evidence="1 2" key="1">
    <citation type="submission" date="2019-06" db="EMBL/GenBank/DDBJ databases">
        <title>Genome sequence analysis of &gt;100 Bacillus licheniformis strains suggests intrinsic resistance to this species.</title>
        <authorList>
            <person name="Wels M."/>
            <person name="Siezen R.J."/>
            <person name="Johansen E."/>
            <person name="Stuer-Lauridsen B."/>
            <person name="Bjerre K."/>
            <person name="Nielsen B.K.K."/>
        </authorList>
    </citation>
    <scope>NUCLEOTIDE SEQUENCE [LARGE SCALE GENOMIC DNA]</scope>
    <source>
        <strain evidence="1 2">BAC-15381</strain>
    </source>
</reference>
<evidence type="ECO:0008006" key="3">
    <source>
        <dbReference type="Google" id="ProtNLM"/>
    </source>
</evidence>
<dbReference type="RefSeq" id="WP_026579427.1">
    <property type="nucleotide sequence ID" value="NZ_CP120601.2"/>
</dbReference>
<name>A0ABY3G1V3_9BACI</name>
<protein>
    <recommendedName>
        <fullName evidence="3">Phage tail assembly protein</fullName>
    </recommendedName>
</protein>
<dbReference type="EMBL" id="NILF01000010">
    <property type="protein sequence ID" value="TWL43993.1"/>
    <property type="molecule type" value="Genomic_DNA"/>
</dbReference>
<sequence>MKTTVTYSPYPSNFSEVHINTGEEKSIKLSLVASPPDIPPQNDSEDTEENVVEISSAILADPSLRMEINNGISTEELMTLNKEDAKVLVQVLRDFLKQM</sequence>
<evidence type="ECO:0000313" key="2">
    <source>
        <dbReference type="Proteomes" id="UP000429980"/>
    </source>
</evidence>